<dbReference type="Proteomes" id="UP000054564">
    <property type="component" value="Unassembled WGS sequence"/>
</dbReference>
<feature type="signal peptide" evidence="1">
    <location>
        <begin position="1"/>
        <end position="22"/>
    </location>
</feature>
<dbReference type="EMBL" id="AJIL01000003">
    <property type="protein sequence ID" value="KNF06435.1"/>
    <property type="molecule type" value="Genomic_DNA"/>
</dbReference>
<organism evidence="2 3">
    <name type="scientific">Puccinia striiformis f. sp. tritici PST-78</name>
    <dbReference type="NCBI Taxonomy" id="1165861"/>
    <lineage>
        <taxon>Eukaryota</taxon>
        <taxon>Fungi</taxon>
        <taxon>Dikarya</taxon>
        <taxon>Basidiomycota</taxon>
        <taxon>Pucciniomycotina</taxon>
        <taxon>Pucciniomycetes</taxon>
        <taxon>Pucciniales</taxon>
        <taxon>Pucciniaceae</taxon>
        <taxon>Puccinia</taxon>
    </lineage>
</organism>
<gene>
    <name evidence="2" type="ORF">PSTG_00318</name>
</gene>
<proteinExistence type="predicted"/>
<comment type="caution">
    <text evidence="2">The sequence shown here is derived from an EMBL/GenBank/DDBJ whole genome shotgun (WGS) entry which is preliminary data.</text>
</comment>
<reference evidence="3" key="1">
    <citation type="submission" date="2014-03" db="EMBL/GenBank/DDBJ databases">
        <title>The Genome Sequence of Puccinia striiformis f. sp. tritici PST-78.</title>
        <authorList>
            <consortium name="The Broad Institute Genome Sequencing Platform"/>
            <person name="Cuomo C."/>
            <person name="Hulbert S."/>
            <person name="Chen X."/>
            <person name="Walker B."/>
            <person name="Young S.K."/>
            <person name="Zeng Q."/>
            <person name="Gargeya S."/>
            <person name="Fitzgerald M."/>
            <person name="Haas B."/>
            <person name="Abouelleil A."/>
            <person name="Alvarado L."/>
            <person name="Arachchi H.M."/>
            <person name="Berlin A.M."/>
            <person name="Chapman S.B."/>
            <person name="Goldberg J."/>
            <person name="Griggs A."/>
            <person name="Gujja S."/>
            <person name="Hansen M."/>
            <person name="Howarth C."/>
            <person name="Imamovic A."/>
            <person name="Larimer J."/>
            <person name="McCowan C."/>
            <person name="Montmayeur A."/>
            <person name="Murphy C."/>
            <person name="Neiman D."/>
            <person name="Pearson M."/>
            <person name="Priest M."/>
            <person name="Roberts A."/>
            <person name="Saif S."/>
            <person name="Shea T."/>
            <person name="Sisk P."/>
            <person name="Sykes S."/>
            <person name="Wortman J."/>
            <person name="Nusbaum C."/>
            <person name="Birren B."/>
        </authorList>
    </citation>
    <scope>NUCLEOTIDE SEQUENCE [LARGE SCALE GENOMIC DNA]</scope>
    <source>
        <strain evidence="3">race PST-78</strain>
    </source>
</reference>
<evidence type="ECO:0000313" key="2">
    <source>
        <dbReference type="EMBL" id="KNF06435.1"/>
    </source>
</evidence>
<name>A0A0L0W5A4_9BASI</name>
<dbReference type="AlphaFoldDB" id="A0A0L0W5A4"/>
<feature type="chain" id="PRO_5005550948" evidence="1">
    <location>
        <begin position="23"/>
        <end position="332"/>
    </location>
</feature>
<evidence type="ECO:0000256" key="1">
    <source>
        <dbReference type="SAM" id="SignalP"/>
    </source>
</evidence>
<accession>A0A0L0W5A4</accession>
<keyword evidence="1" id="KW-0732">Signal</keyword>
<keyword evidence="3" id="KW-1185">Reference proteome</keyword>
<dbReference type="OrthoDB" id="2507636at2759"/>
<protein>
    <submittedName>
        <fullName evidence="2">Uncharacterized protein</fullName>
    </submittedName>
</protein>
<evidence type="ECO:0000313" key="3">
    <source>
        <dbReference type="Proteomes" id="UP000054564"/>
    </source>
</evidence>
<sequence>MWLPYCLLGFVSIAQLVLGTNAAYVRPSPDLLCPYDAEQGSFLKEVREHATGASASCSSCVSVRTNIDQDTLRSINYFKSKFKKSDNDQDVLVQKLFRHLLQTSLPPNVLKAWVTELASIIRQQQGTSKSRTSIVYGIHTLLLARSRQSELADEIRAKLSEIKGVMCPPREPLTVLHEWLQELCNPAGGLSDDFRSWDFLKPMLMHHPELVELYNSARNYKSTPPAHLNKVVNLVFAQSSKHICAQTRIVLIALLFHLMYTDVPSVNRHVSASVTSLASNPGGQFFLFEHETTLVMKLLADYNSDYPGAPRPNGRTTILTRGPPRINVRLSA</sequence>